<dbReference type="GO" id="GO:0008477">
    <property type="term" value="F:purine nucleosidase activity"/>
    <property type="evidence" value="ECO:0007669"/>
    <property type="project" value="TreeGrafter"/>
</dbReference>
<protein>
    <recommendedName>
        <fullName evidence="3">Inosine/uridine-preferring nucleoside hydrolase domain-containing protein</fullName>
    </recommendedName>
</protein>
<dbReference type="PANTHER" id="PTHR12304:SF4">
    <property type="entry name" value="URIDINE NUCLEOSIDASE"/>
    <property type="match status" value="1"/>
</dbReference>
<evidence type="ECO:0000313" key="5">
    <source>
        <dbReference type="Proteomes" id="UP000290287"/>
    </source>
</evidence>
<dbReference type="Gene3D" id="3.90.245.10">
    <property type="entry name" value="Ribonucleoside hydrolase-like"/>
    <property type="match status" value="1"/>
</dbReference>
<evidence type="ECO:0000256" key="1">
    <source>
        <dbReference type="ARBA" id="ARBA00022801"/>
    </source>
</evidence>
<keyword evidence="5" id="KW-1185">Reference proteome</keyword>
<name>A0A4Q0YT92_9GAMM</name>
<dbReference type="PANTHER" id="PTHR12304">
    <property type="entry name" value="INOSINE-URIDINE PREFERRING NUCLEOSIDE HYDROLASE"/>
    <property type="match status" value="1"/>
</dbReference>
<evidence type="ECO:0000256" key="2">
    <source>
        <dbReference type="ARBA" id="ARBA00023295"/>
    </source>
</evidence>
<gene>
    <name evidence="4" type="ORF">CS022_02185</name>
</gene>
<accession>A0A4Q0YT92</accession>
<evidence type="ECO:0000313" key="4">
    <source>
        <dbReference type="EMBL" id="RXJ74437.1"/>
    </source>
</evidence>
<dbReference type="AlphaFoldDB" id="A0A4Q0YT92"/>
<organism evidence="4 5">
    <name type="scientific">Veronia nyctiphanis</name>
    <dbReference type="NCBI Taxonomy" id="1278244"/>
    <lineage>
        <taxon>Bacteria</taxon>
        <taxon>Pseudomonadati</taxon>
        <taxon>Pseudomonadota</taxon>
        <taxon>Gammaproteobacteria</taxon>
        <taxon>Vibrionales</taxon>
        <taxon>Vibrionaceae</taxon>
        <taxon>Veronia</taxon>
    </lineage>
</organism>
<dbReference type="OrthoDB" id="9797882at2"/>
<dbReference type="Proteomes" id="UP000290287">
    <property type="component" value="Unassembled WGS sequence"/>
</dbReference>
<evidence type="ECO:0000259" key="3">
    <source>
        <dbReference type="Pfam" id="PF01156"/>
    </source>
</evidence>
<feature type="domain" description="Inosine/uridine-preferring nucleoside hydrolase" evidence="3">
    <location>
        <begin position="29"/>
        <end position="300"/>
    </location>
</feature>
<dbReference type="InterPro" id="IPR001910">
    <property type="entry name" value="Inosine/uridine_hydrolase_dom"/>
</dbReference>
<dbReference type="GO" id="GO:0005829">
    <property type="term" value="C:cytosol"/>
    <property type="evidence" value="ECO:0007669"/>
    <property type="project" value="TreeGrafter"/>
</dbReference>
<keyword evidence="2" id="KW-0326">Glycosidase</keyword>
<dbReference type="EMBL" id="PEIB01000002">
    <property type="protein sequence ID" value="RXJ74437.1"/>
    <property type="molecule type" value="Genomic_DNA"/>
</dbReference>
<dbReference type="Pfam" id="PF01156">
    <property type="entry name" value="IU_nuc_hydro"/>
    <property type="match status" value="1"/>
</dbReference>
<dbReference type="RefSeq" id="WP_129120904.1">
    <property type="nucleotide sequence ID" value="NZ_PEIB01000002.1"/>
</dbReference>
<keyword evidence="1" id="KW-0378">Hydrolase</keyword>
<reference evidence="4 5" key="1">
    <citation type="submission" date="2017-10" db="EMBL/GenBank/DDBJ databases">
        <title>Nyctiphanis sp. nov., isolated from the stomach of the euphausiid Nyctiphanes simplex (Hansen, 1911) in the Gulf of California.</title>
        <authorList>
            <person name="Gomez-Gil B."/>
            <person name="Aguilar-Mendez M."/>
            <person name="Lopez-Cortes A."/>
            <person name="Gomez-Gutierrez J."/>
            <person name="Roque A."/>
            <person name="Lang E."/>
            <person name="Gonzalez-Castillo A."/>
        </authorList>
    </citation>
    <scope>NUCLEOTIDE SEQUENCE [LARGE SCALE GENOMIC DNA]</scope>
    <source>
        <strain evidence="4 5">CAIM 600</strain>
    </source>
</reference>
<dbReference type="InterPro" id="IPR036452">
    <property type="entry name" value="Ribo_hydro-like"/>
</dbReference>
<proteinExistence type="predicted"/>
<dbReference type="SUPFAM" id="SSF53590">
    <property type="entry name" value="Nucleoside hydrolase"/>
    <property type="match status" value="1"/>
</dbReference>
<dbReference type="InterPro" id="IPR023186">
    <property type="entry name" value="IUNH"/>
</dbReference>
<sequence>MPTTPLNLWIDTDITVGAKKISFLHYKDVDDGYALGSLMHSPEVEIVGISSTRANTLDINESTSIAKRFVRDFGSESYSVYKGSSSTFDCTRAELPEAVVALIDALEKSPLTILAIGAFTNLAILLHARPDLASRIERVVAVAGRESVNETFISGSYQRKPFRDLNFEFDVSAFNVVVQSGVEVDLVPFSVCKQVWVDLEELLALRVGNPMARFLAEHTFGWWLEWEVVFGARKGFNPFDMVAAAYMINRDWFTTEGRKAKIVEAPSDTDEGKIKPYLVCSSSNETGHPVRYCTGINTDQISTLMLSRISSSTVETV</sequence>
<dbReference type="GO" id="GO:0006152">
    <property type="term" value="P:purine nucleoside catabolic process"/>
    <property type="evidence" value="ECO:0007669"/>
    <property type="project" value="TreeGrafter"/>
</dbReference>
<comment type="caution">
    <text evidence="4">The sequence shown here is derived from an EMBL/GenBank/DDBJ whole genome shotgun (WGS) entry which is preliminary data.</text>
</comment>